<gene>
    <name evidence="1" type="ORF">HPB47_001406</name>
</gene>
<name>A0AC60PQF2_IXOPE</name>
<dbReference type="EMBL" id="JABSTQ010010180">
    <property type="protein sequence ID" value="KAG0422800.1"/>
    <property type="molecule type" value="Genomic_DNA"/>
</dbReference>
<proteinExistence type="predicted"/>
<evidence type="ECO:0000313" key="1">
    <source>
        <dbReference type="EMBL" id="KAG0422800.1"/>
    </source>
</evidence>
<evidence type="ECO:0000313" key="2">
    <source>
        <dbReference type="Proteomes" id="UP000805193"/>
    </source>
</evidence>
<accession>A0AC60PQF2</accession>
<reference evidence="1 2" key="1">
    <citation type="journal article" date="2020" name="Cell">
        <title>Large-Scale Comparative Analyses of Tick Genomes Elucidate Their Genetic Diversity and Vector Capacities.</title>
        <authorList>
            <consortium name="Tick Genome and Microbiome Consortium (TIGMIC)"/>
            <person name="Jia N."/>
            <person name="Wang J."/>
            <person name="Shi W."/>
            <person name="Du L."/>
            <person name="Sun Y."/>
            <person name="Zhan W."/>
            <person name="Jiang J.F."/>
            <person name="Wang Q."/>
            <person name="Zhang B."/>
            <person name="Ji P."/>
            <person name="Bell-Sakyi L."/>
            <person name="Cui X.M."/>
            <person name="Yuan T.T."/>
            <person name="Jiang B.G."/>
            <person name="Yang W.F."/>
            <person name="Lam T.T."/>
            <person name="Chang Q.C."/>
            <person name="Ding S.J."/>
            <person name="Wang X.J."/>
            <person name="Zhu J.G."/>
            <person name="Ruan X.D."/>
            <person name="Zhao L."/>
            <person name="Wei J.T."/>
            <person name="Ye R.Z."/>
            <person name="Que T.C."/>
            <person name="Du C.H."/>
            <person name="Zhou Y.H."/>
            <person name="Cheng J.X."/>
            <person name="Dai P.F."/>
            <person name="Guo W.B."/>
            <person name="Han X.H."/>
            <person name="Huang E.J."/>
            <person name="Li L.F."/>
            <person name="Wei W."/>
            <person name="Gao Y.C."/>
            <person name="Liu J.Z."/>
            <person name="Shao H.Z."/>
            <person name="Wang X."/>
            <person name="Wang C.C."/>
            <person name="Yang T.C."/>
            <person name="Huo Q.B."/>
            <person name="Li W."/>
            <person name="Chen H.Y."/>
            <person name="Chen S.E."/>
            <person name="Zhou L.G."/>
            <person name="Ni X.B."/>
            <person name="Tian J.H."/>
            <person name="Sheng Y."/>
            <person name="Liu T."/>
            <person name="Pan Y.S."/>
            <person name="Xia L.Y."/>
            <person name="Li J."/>
            <person name="Zhao F."/>
            <person name="Cao W.C."/>
        </authorList>
    </citation>
    <scope>NUCLEOTIDE SEQUENCE [LARGE SCALE GENOMIC DNA]</scope>
    <source>
        <strain evidence="1">Iper-2018</strain>
    </source>
</reference>
<sequence>LFSRTTAQGLSMHSRLRYPGLEDCAGTTHFTTLVNDLFDALNAKLPVRGVNEGPEEITTITEFPELVNITEQNNRTRGTCVFPSQVTTESLRVTLASARDLITDLLDSGAEYVLTGKLNQDPLVRFFGMIRSFGGDEDHATIISFSHI</sequence>
<dbReference type="Proteomes" id="UP000805193">
    <property type="component" value="Unassembled WGS sequence"/>
</dbReference>
<organism evidence="1 2">
    <name type="scientific">Ixodes persulcatus</name>
    <name type="common">Taiga tick</name>
    <dbReference type="NCBI Taxonomy" id="34615"/>
    <lineage>
        <taxon>Eukaryota</taxon>
        <taxon>Metazoa</taxon>
        <taxon>Ecdysozoa</taxon>
        <taxon>Arthropoda</taxon>
        <taxon>Chelicerata</taxon>
        <taxon>Arachnida</taxon>
        <taxon>Acari</taxon>
        <taxon>Parasitiformes</taxon>
        <taxon>Ixodida</taxon>
        <taxon>Ixodoidea</taxon>
        <taxon>Ixodidae</taxon>
        <taxon>Ixodinae</taxon>
        <taxon>Ixodes</taxon>
    </lineage>
</organism>
<feature type="non-terminal residue" evidence="1">
    <location>
        <position position="1"/>
    </location>
</feature>
<keyword evidence="2" id="KW-1185">Reference proteome</keyword>
<protein>
    <submittedName>
        <fullName evidence="1">Uncharacterized protein</fullName>
    </submittedName>
</protein>
<comment type="caution">
    <text evidence="1">The sequence shown here is derived from an EMBL/GenBank/DDBJ whole genome shotgun (WGS) entry which is preliminary data.</text>
</comment>